<dbReference type="OrthoDB" id="9813334at2"/>
<evidence type="ECO:0000256" key="1">
    <source>
        <dbReference type="ARBA" id="ARBA00008563"/>
    </source>
</evidence>
<reference evidence="8" key="3">
    <citation type="submission" date="2022-06" db="EMBL/GenBank/DDBJ databases">
        <title>Resources to Facilitate Use of the Altered Schaedler Flora (ASF) Mouse Model to Study Microbiome Function.</title>
        <authorList>
            <person name="Proctor A."/>
            <person name="Parvinroo S."/>
            <person name="Richie T."/>
            <person name="Jia X."/>
            <person name="Lee S.T.M."/>
            <person name="Karp P.D."/>
            <person name="Paley S."/>
            <person name="Kostic A.D."/>
            <person name="Pierre J.F."/>
            <person name="Wannemuehler M.J."/>
            <person name="Phillips G.J."/>
        </authorList>
    </citation>
    <scope>NUCLEOTIDE SEQUENCE</scope>
    <source>
        <strain evidence="8">ASF457</strain>
    </source>
</reference>
<evidence type="ECO:0000256" key="3">
    <source>
        <dbReference type="ARBA" id="ARBA00022884"/>
    </source>
</evidence>
<dbReference type="SUPFAM" id="SSF141091">
    <property type="entry name" value="L21p-like"/>
    <property type="match status" value="1"/>
</dbReference>
<organism evidence="8 9">
    <name type="scientific">Mucispirillum schaedleri ASF457</name>
    <dbReference type="NCBI Taxonomy" id="1379858"/>
    <lineage>
        <taxon>Bacteria</taxon>
        <taxon>Pseudomonadati</taxon>
        <taxon>Deferribacterota</taxon>
        <taxon>Deferribacteres</taxon>
        <taxon>Deferribacterales</taxon>
        <taxon>Mucispirillaceae</taxon>
        <taxon>Mucispirillum</taxon>
    </lineage>
</organism>
<evidence type="ECO:0000256" key="7">
    <source>
        <dbReference type="RuleBase" id="RU000562"/>
    </source>
</evidence>
<keyword evidence="5 6" id="KW-0687">Ribonucleoprotein</keyword>
<dbReference type="HAMAP" id="MF_01363">
    <property type="entry name" value="Ribosomal_bL21"/>
    <property type="match status" value="1"/>
</dbReference>
<dbReference type="AlphaFoldDB" id="V2QGL4"/>
<dbReference type="GO" id="GO:0003735">
    <property type="term" value="F:structural constituent of ribosome"/>
    <property type="evidence" value="ECO:0007669"/>
    <property type="project" value="InterPro"/>
</dbReference>
<protein>
    <recommendedName>
        <fullName evidence="6">Large ribosomal subunit protein bL21</fullName>
    </recommendedName>
</protein>
<accession>V2QGL4</accession>
<dbReference type="GO" id="GO:0019843">
    <property type="term" value="F:rRNA binding"/>
    <property type="evidence" value="ECO:0007669"/>
    <property type="project" value="UniProtKB-UniRule"/>
</dbReference>
<dbReference type="GO" id="GO:0005737">
    <property type="term" value="C:cytoplasm"/>
    <property type="evidence" value="ECO:0007669"/>
    <property type="project" value="UniProtKB-ARBA"/>
</dbReference>
<keyword evidence="3 6" id="KW-0694">RNA-binding</keyword>
<dbReference type="PANTHER" id="PTHR21349">
    <property type="entry name" value="50S RIBOSOMAL PROTEIN L21"/>
    <property type="match status" value="1"/>
</dbReference>
<dbReference type="GO" id="GO:0005840">
    <property type="term" value="C:ribosome"/>
    <property type="evidence" value="ECO:0007669"/>
    <property type="project" value="UniProtKB-KW"/>
</dbReference>
<gene>
    <name evidence="6 8" type="primary">rplU</name>
    <name evidence="8" type="ORF">N508_001364</name>
</gene>
<dbReference type="RefSeq" id="WP_023275647.1">
    <property type="nucleotide sequence ID" value="NZ_CP097562.1"/>
</dbReference>
<dbReference type="KEGG" id="msch:N508_001364"/>
<dbReference type="NCBIfam" id="TIGR00061">
    <property type="entry name" value="L21"/>
    <property type="match status" value="1"/>
</dbReference>
<dbReference type="Pfam" id="PF00829">
    <property type="entry name" value="Ribosomal_L21p"/>
    <property type="match status" value="1"/>
</dbReference>
<evidence type="ECO:0000256" key="2">
    <source>
        <dbReference type="ARBA" id="ARBA00022730"/>
    </source>
</evidence>
<dbReference type="GO" id="GO:1990904">
    <property type="term" value="C:ribonucleoprotein complex"/>
    <property type="evidence" value="ECO:0007669"/>
    <property type="project" value="UniProtKB-KW"/>
</dbReference>
<dbReference type="InterPro" id="IPR028909">
    <property type="entry name" value="bL21-like"/>
</dbReference>
<dbReference type="PROSITE" id="PS01169">
    <property type="entry name" value="RIBOSOMAL_L21"/>
    <property type="match status" value="1"/>
</dbReference>
<dbReference type="InterPro" id="IPR018258">
    <property type="entry name" value="Ribosomal_bL21_CS"/>
</dbReference>
<evidence type="ECO:0000256" key="5">
    <source>
        <dbReference type="ARBA" id="ARBA00023274"/>
    </source>
</evidence>
<comment type="function">
    <text evidence="6 7">This protein binds to 23S rRNA in the presence of protein L20.</text>
</comment>
<dbReference type="GO" id="GO:0006412">
    <property type="term" value="P:translation"/>
    <property type="evidence" value="ECO:0007669"/>
    <property type="project" value="UniProtKB-UniRule"/>
</dbReference>
<keyword evidence="4 6" id="KW-0689">Ribosomal protein</keyword>
<name>V2QGL4_9BACT</name>
<reference evidence="8" key="1">
    <citation type="journal article" date="2014" name="Genome Announc.">
        <title>Draft genome sequences of the altered schaedler flora, a defined bacterial community from gnotobiotic mice.</title>
        <authorList>
            <person name="Wannemuehler M.J."/>
            <person name="Overstreet A.M."/>
            <person name="Ward D.V."/>
            <person name="Phillips G.J."/>
        </authorList>
    </citation>
    <scope>NUCLEOTIDE SEQUENCE</scope>
    <source>
        <strain evidence="8">ASF457</strain>
    </source>
</reference>
<sequence>MFAVIKTGGKQYTVKEGDIFNVEKLEVEVGATHKFEEVLFISGDKQTAGSPFVKGASIDVEVLEHGKADRVYIFKKKRRKDYRKRQGHRQMFTKVKVVKING</sequence>
<evidence type="ECO:0000313" key="8">
    <source>
        <dbReference type="EMBL" id="USF24281.1"/>
    </source>
</evidence>
<keyword evidence="9" id="KW-1185">Reference proteome</keyword>
<comment type="subunit">
    <text evidence="6">Part of the 50S ribosomal subunit. Contacts protein L20.</text>
</comment>
<evidence type="ECO:0000256" key="4">
    <source>
        <dbReference type="ARBA" id="ARBA00022980"/>
    </source>
</evidence>
<reference evidence="8" key="2">
    <citation type="submission" date="2022-05" db="EMBL/GenBank/DDBJ databases">
        <authorList>
            <person name="Proctor A.L."/>
            <person name="Phillips G.J."/>
            <person name="Wannemuehler M.J."/>
        </authorList>
    </citation>
    <scope>NUCLEOTIDE SEQUENCE</scope>
    <source>
        <strain evidence="8">ASF457</strain>
    </source>
</reference>
<proteinExistence type="inferred from homology"/>
<comment type="similarity">
    <text evidence="1 6 7">Belongs to the bacterial ribosomal protein bL21 family.</text>
</comment>
<dbReference type="InterPro" id="IPR036164">
    <property type="entry name" value="bL21-like_sf"/>
</dbReference>
<evidence type="ECO:0000313" key="9">
    <source>
        <dbReference type="Proteomes" id="UP000017429"/>
    </source>
</evidence>
<dbReference type="InterPro" id="IPR001787">
    <property type="entry name" value="Ribosomal_bL21"/>
</dbReference>
<dbReference type="eggNOG" id="COG0261">
    <property type="taxonomic scope" value="Bacteria"/>
</dbReference>
<evidence type="ECO:0000256" key="6">
    <source>
        <dbReference type="HAMAP-Rule" id="MF_01363"/>
    </source>
</evidence>
<dbReference type="Proteomes" id="UP000017429">
    <property type="component" value="Chromosome"/>
</dbReference>
<dbReference type="PANTHER" id="PTHR21349:SF0">
    <property type="entry name" value="LARGE RIBOSOMAL SUBUNIT PROTEIN BL21M"/>
    <property type="match status" value="1"/>
</dbReference>
<dbReference type="EMBL" id="CP097562">
    <property type="protein sequence ID" value="USF24281.1"/>
    <property type="molecule type" value="Genomic_DNA"/>
</dbReference>
<keyword evidence="2 6" id="KW-0699">rRNA-binding</keyword>